<dbReference type="Proteomes" id="UP000762676">
    <property type="component" value="Unassembled WGS sequence"/>
</dbReference>
<keyword evidence="2" id="KW-1185">Reference proteome</keyword>
<evidence type="ECO:0000313" key="1">
    <source>
        <dbReference type="EMBL" id="GFS07856.1"/>
    </source>
</evidence>
<proteinExistence type="predicted"/>
<comment type="caution">
    <text evidence="1">The sequence shown here is derived from an EMBL/GenBank/DDBJ whole genome shotgun (WGS) entry which is preliminary data.</text>
</comment>
<name>A0AAV4IGW0_9GAST</name>
<evidence type="ECO:0000313" key="2">
    <source>
        <dbReference type="Proteomes" id="UP000762676"/>
    </source>
</evidence>
<organism evidence="1 2">
    <name type="scientific">Elysia marginata</name>
    <dbReference type="NCBI Taxonomy" id="1093978"/>
    <lineage>
        <taxon>Eukaryota</taxon>
        <taxon>Metazoa</taxon>
        <taxon>Spiralia</taxon>
        <taxon>Lophotrochozoa</taxon>
        <taxon>Mollusca</taxon>
        <taxon>Gastropoda</taxon>
        <taxon>Heterobranchia</taxon>
        <taxon>Euthyneura</taxon>
        <taxon>Panpulmonata</taxon>
        <taxon>Sacoglossa</taxon>
        <taxon>Placobranchoidea</taxon>
        <taxon>Plakobranchidae</taxon>
        <taxon>Elysia</taxon>
    </lineage>
</organism>
<dbReference type="EMBL" id="BMAT01009514">
    <property type="protein sequence ID" value="GFS07856.1"/>
    <property type="molecule type" value="Genomic_DNA"/>
</dbReference>
<dbReference type="AlphaFoldDB" id="A0AAV4IGW0"/>
<sequence>MIEQRERSDCLFKVSPYRSLLSTVSIPIVLGIVHAEGDDGIAISVLGPPASIATVKGRAGCTGIGWRLREMVFWESGSASVYGTTMVYETWIHLTVMNGDIGGVASGRSIYDFVRDRVSEYCV</sequence>
<reference evidence="1 2" key="1">
    <citation type="journal article" date="2021" name="Elife">
        <title>Chloroplast acquisition without the gene transfer in kleptoplastic sea slugs, Plakobranchus ocellatus.</title>
        <authorList>
            <person name="Maeda T."/>
            <person name="Takahashi S."/>
            <person name="Yoshida T."/>
            <person name="Shimamura S."/>
            <person name="Takaki Y."/>
            <person name="Nagai Y."/>
            <person name="Toyoda A."/>
            <person name="Suzuki Y."/>
            <person name="Arimoto A."/>
            <person name="Ishii H."/>
            <person name="Satoh N."/>
            <person name="Nishiyama T."/>
            <person name="Hasebe M."/>
            <person name="Maruyama T."/>
            <person name="Minagawa J."/>
            <person name="Obokata J."/>
            <person name="Shigenobu S."/>
        </authorList>
    </citation>
    <scope>NUCLEOTIDE SEQUENCE [LARGE SCALE GENOMIC DNA]</scope>
</reference>
<protein>
    <submittedName>
        <fullName evidence="1">Uncharacterized protein</fullName>
    </submittedName>
</protein>
<gene>
    <name evidence="1" type="ORF">ElyMa_004742300</name>
</gene>
<accession>A0AAV4IGW0</accession>